<dbReference type="Gene3D" id="3.40.50.1000">
    <property type="entry name" value="HAD superfamily/HAD-like"/>
    <property type="match status" value="1"/>
</dbReference>
<accession>A0ABP3IYW5</accession>
<evidence type="ECO:0000313" key="6">
    <source>
        <dbReference type="Proteomes" id="UP001500879"/>
    </source>
</evidence>
<name>A0ABP3IYW5_9ACTN</name>
<reference evidence="6" key="1">
    <citation type="journal article" date="2019" name="Int. J. Syst. Evol. Microbiol.">
        <title>The Global Catalogue of Microorganisms (GCM) 10K type strain sequencing project: providing services to taxonomists for standard genome sequencing and annotation.</title>
        <authorList>
            <consortium name="The Broad Institute Genomics Platform"/>
            <consortium name="The Broad Institute Genome Sequencing Center for Infectious Disease"/>
            <person name="Wu L."/>
            <person name="Ma J."/>
        </authorList>
    </citation>
    <scope>NUCLEOTIDE SEQUENCE [LARGE SCALE GENOMIC DNA]</scope>
    <source>
        <strain evidence="6">JCM 4788</strain>
    </source>
</reference>
<dbReference type="InterPro" id="IPR051400">
    <property type="entry name" value="HAD-like_hydrolase"/>
</dbReference>
<feature type="region of interest" description="Disordered" evidence="4">
    <location>
        <begin position="1"/>
        <end position="23"/>
    </location>
</feature>
<keyword evidence="3" id="KW-0460">Magnesium</keyword>
<organism evidence="5 6">
    <name type="scientific">Streptomyces luteireticuli</name>
    <dbReference type="NCBI Taxonomy" id="173858"/>
    <lineage>
        <taxon>Bacteria</taxon>
        <taxon>Bacillati</taxon>
        <taxon>Actinomycetota</taxon>
        <taxon>Actinomycetes</taxon>
        <taxon>Kitasatosporales</taxon>
        <taxon>Streptomycetaceae</taxon>
        <taxon>Streptomyces</taxon>
    </lineage>
</organism>
<dbReference type="EMBL" id="BAAABX010000072">
    <property type="protein sequence ID" value="GAA0433220.1"/>
    <property type="molecule type" value="Genomic_DNA"/>
</dbReference>
<comment type="caution">
    <text evidence="5">The sequence shown here is derived from an EMBL/GenBank/DDBJ whole genome shotgun (WGS) entry which is preliminary data.</text>
</comment>
<protein>
    <submittedName>
        <fullName evidence="5">HAD family hydrolase</fullName>
    </submittedName>
</protein>
<dbReference type="SFLD" id="SFLDG01129">
    <property type="entry name" value="C1.5:_HAD__Beta-PGM__Phosphata"/>
    <property type="match status" value="1"/>
</dbReference>
<dbReference type="InterPro" id="IPR006439">
    <property type="entry name" value="HAD-SF_hydro_IA"/>
</dbReference>
<gene>
    <name evidence="5" type="ORF">GCM10010357_63460</name>
</gene>
<evidence type="ECO:0000256" key="2">
    <source>
        <dbReference type="ARBA" id="ARBA00022801"/>
    </source>
</evidence>
<dbReference type="PANTHER" id="PTHR46470">
    <property type="entry name" value="N-ACYLNEURAMINATE-9-PHOSPHATASE"/>
    <property type="match status" value="1"/>
</dbReference>
<proteinExistence type="predicted"/>
<evidence type="ECO:0000256" key="3">
    <source>
        <dbReference type="ARBA" id="ARBA00022842"/>
    </source>
</evidence>
<comment type="cofactor">
    <cofactor evidence="1">
        <name>Mg(2+)</name>
        <dbReference type="ChEBI" id="CHEBI:18420"/>
    </cofactor>
</comment>
<evidence type="ECO:0000256" key="4">
    <source>
        <dbReference type="SAM" id="MobiDB-lite"/>
    </source>
</evidence>
<dbReference type="NCBIfam" id="TIGR01549">
    <property type="entry name" value="HAD-SF-IA-v1"/>
    <property type="match status" value="1"/>
</dbReference>
<dbReference type="SFLD" id="SFLDS00003">
    <property type="entry name" value="Haloacid_Dehalogenase"/>
    <property type="match status" value="1"/>
</dbReference>
<keyword evidence="2 5" id="KW-0378">Hydrolase</keyword>
<dbReference type="PANTHER" id="PTHR46470:SF4">
    <property type="entry name" value="5-AMINO-6-(5-PHOSPHO-D-RIBITYLAMINO)URACIL PHOSPHATASE YIGB"/>
    <property type="match status" value="1"/>
</dbReference>
<dbReference type="Gene3D" id="1.20.120.710">
    <property type="entry name" value="Haloacid dehalogenase hydrolase-like domain"/>
    <property type="match status" value="1"/>
</dbReference>
<dbReference type="InterPro" id="IPR023214">
    <property type="entry name" value="HAD_sf"/>
</dbReference>
<dbReference type="PRINTS" id="PR00413">
    <property type="entry name" value="HADHALOGNASE"/>
</dbReference>
<evidence type="ECO:0000256" key="1">
    <source>
        <dbReference type="ARBA" id="ARBA00001946"/>
    </source>
</evidence>
<keyword evidence="6" id="KW-1185">Reference proteome</keyword>
<dbReference type="Pfam" id="PF00702">
    <property type="entry name" value="Hydrolase"/>
    <property type="match status" value="1"/>
</dbReference>
<dbReference type="InterPro" id="IPR036412">
    <property type="entry name" value="HAD-like_sf"/>
</dbReference>
<dbReference type="GO" id="GO:0016787">
    <property type="term" value="F:hydrolase activity"/>
    <property type="evidence" value="ECO:0007669"/>
    <property type="project" value="UniProtKB-KW"/>
</dbReference>
<evidence type="ECO:0000313" key="5">
    <source>
        <dbReference type="EMBL" id="GAA0433220.1"/>
    </source>
</evidence>
<sequence>MTQGAGTGPSASRPIPTRPPGGSLDPVALRAVLWDVDDTLFDYTGSDRTGIARHLAAEGLLTRYGTAERAFSLWREAMETHFARFLAGEIDFQEHRRARVRAFLAARLADAEADAWFARYVRHYEAAWTLFPDAGPALEAVGRRFRQAVLSNASTAHQRRKLAVLGVRGHFEEVLGAGPQGCAKPDPRAFLGACAALGLHPGEVVYVGDQLETDAVAAQAAGLHGVWLDRTGGADGNAVPDGVRRIRGLDELPGLLRPVIDFGAPSTFG</sequence>
<dbReference type="Proteomes" id="UP001500879">
    <property type="component" value="Unassembled WGS sequence"/>
</dbReference>
<dbReference type="SUPFAM" id="SSF56784">
    <property type="entry name" value="HAD-like"/>
    <property type="match status" value="1"/>
</dbReference>